<feature type="domain" description="Cupin type-2" evidence="2">
    <location>
        <begin position="41"/>
        <end position="105"/>
    </location>
</feature>
<sequence>MKTLVFHVQDMEWVKHPTFPGVYVKDMLTGQHGMGITNKYIKIEPQGEIRTHAHDVAEAFFILQGKASVLVNGERVELSAGDMIAAPAGQVHGLFNQGTEDVILLANFGVKIE</sequence>
<protein>
    <recommendedName>
        <fullName evidence="2">Cupin type-2 domain-containing protein</fullName>
    </recommendedName>
</protein>
<dbReference type="AlphaFoldDB" id="A0A140L7F0"/>
<dbReference type="InterPro" id="IPR013096">
    <property type="entry name" value="Cupin_2"/>
</dbReference>
<dbReference type="EMBL" id="LOEE01000027">
    <property type="protein sequence ID" value="KXG76475.1"/>
    <property type="molecule type" value="Genomic_DNA"/>
</dbReference>
<dbReference type="PANTHER" id="PTHR35848">
    <property type="entry name" value="OXALATE-BINDING PROTEIN"/>
    <property type="match status" value="1"/>
</dbReference>
<gene>
    <name evidence="3" type="ORF">AN619_10060</name>
</gene>
<dbReference type="Gene3D" id="2.60.120.10">
    <property type="entry name" value="Jelly Rolls"/>
    <property type="match status" value="1"/>
</dbReference>
<name>A0A140L7F0_9FIRM</name>
<keyword evidence="4" id="KW-1185">Reference proteome</keyword>
<dbReference type="InterPro" id="IPR014710">
    <property type="entry name" value="RmlC-like_jellyroll"/>
</dbReference>
<evidence type="ECO:0000313" key="4">
    <source>
        <dbReference type="Proteomes" id="UP000070456"/>
    </source>
</evidence>
<dbReference type="RefSeq" id="WP_068555376.1">
    <property type="nucleotide sequence ID" value="NZ_LOEE01000027.1"/>
</dbReference>
<dbReference type="SUPFAM" id="SSF51182">
    <property type="entry name" value="RmlC-like cupins"/>
    <property type="match status" value="1"/>
</dbReference>
<proteinExistence type="predicted"/>
<dbReference type="InterPro" id="IPR051610">
    <property type="entry name" value="GPI/OXD"/>
</dbReference>
<organism evidence="3 4">
    <name type="scientific">Thermotalea metallivorans</name>
    <dbReference type="NCBI Taxonomy" id="520762"/>
    <lineage>
        <taxon>Bacteria</taxon>
        <taxon>Bacillati</taxon>
        <taxon>Bacillota</taxon>
        <taxon>Clostridia</taxon>
        <taxon>Peptostreptococcales</taxon>
        <taxon>Thermotaleaceae</taxon>
        <taxon>Thermotalea</taxon>
    </lineage>
</organism>
<evidence type="ECO:0000259" key="2">
    <source>
        <dbReference type="Pfam" id="PF07883"/>
    </source>
</evidence>
<dbReference type="PANTHER" id="PTHR35848:SF6">
    <property type="entry name" value="CUPIN TYPE-2 DOMAIN-CONTAINING PROTEIN"/>
    <property type="match status" value="1"/>
</dbReference>
<comment type="caution">
    <text evidence="3">The sequence shown here is derived from an EMBL/GenBank/DDBJ whole genome shotgun (WGS) entry which is preliminary data.</text>
</comment>
<reference evidence="3 4" key="1">
    <citation type="submission" date="2015-12" db="EMBL/GenBank/DDBJ databases">
        <title>Draft genome sequence of the thermoanaerobe Thermotalea metallivorans, an isolate from the runoff channel of the Great Artesian Basin, Australia.</title>
        <authorList>
            <person name="Patel B.K."/>
        </authorList>
    </citation>
    <scope>NUCLEOTIDE SEQUENCE [LARGE SCALE GENOMIC DNA]</scope>
    <source>
        <strain evidence="3 4">B2-1</strain>
    </source>
</reference>
<dbReference type="InterPro" id="IPR011051">
    <property type="entry name" value="RmlC_Cupin_sf"/>
</dbReference>
<dbReference type="OrthoDB" id="1682325at2"/>
<dbReference type="GO" id="GO:0046872">
    <property type="term" value="F:metal ion binding"/>
    <property type="evidence" value="ECO:0007669"/>
    <property type="project" value="UniProtKB-KW"/>
</dbReference>
<dbReference type="Pfam" id="PF07883">
    <property type="entry name" value="Cupin_2"/>
    <property type="match status" value="1"/>
</dbReference>
<evidence type="ECO:0000313" key="3">
    <source>
        <dbReference type="EMBL" id="KXG76475.1"/>
    </source>
</evidence>
<dbReference type="STRING" id="520762.AN619_10060"/>
<evidence type="ECO:0000256" key="1">
    <source>
        <dbReference type="ARBA" id="ARBA00022723"/>
    </source>
</evidence>
<accession>A0A140L7F0</accession>
<dbReference type="Proteomes" id="UP000070456">
    <property type="component" value="Unassembled WGS sequence"/>
</dbReference>
<keyword evidence="1" id="KW-0479">Metal-binding</keyword>